<dbReference type="GO" id="GO:0008962">
    <property type="term" value="F:phosphatidylglycerophosphatase activity"/>
    <property type="evidence" value="ECO:0007669"/>
    <property type="project" value="InterPro"/>
</dbReference>
<dbReference type="AlphaFoldDB" id="A0A1G6N6M3"/>
<evidence type="ECO:0000313" key="1">
    <source>
        <dbReference type="EMBL" id="SDC63047.1"/>
    </source>
</evidence>
<dbReference type="EMBL" id="FMYW01000012">
    <property type="protein sequence ID" value="SDC63047.1"/>
    <property type="molecule type" value="Genomic_DNA"/>
</dbReference>
<evidence type="ECO:0000313" key="2">
    <source>
        <dbReference type="Proteomes" id="UP000198943"/>
    </source>
</evidence>
<dbReference type="OrthoDB" id="9787572at2"/>
<gene>
    <name evidence="1" type="ORF">SAMN04487864_11223</name>
</gene>
<keyword evidence="2" id="KW-1185">Reference proteome</keyword>
<dbReference type="RefSeq" id="WP_093730832.1">
    <property type="nucleotide sequence ID" value="NZ_FMYW01000012.1"/>
</dbReference>
<proteinExistence type="predicted"/>
<accession>A0A1G6N6M3</accession>
<dbReference type="Pfam" id="PF09419">
    <property type="entry name" value="PGP_phosphatase"/>
    <property type="match status" value="1"/>
</dbReference>
<dbReference type="Proteomes" id="UP000198943">
    <property type="component" value="Unassembled WGS sequence"/>
</dbReference>
<sequence>MIAEIVNPDYRFSSILKITPEWLRVHKYRAVLMDIDNTLAARNSWAVPEKHIDWLQKLQEQDIRIVLASNNGGKQISAIEKQLTEHGLHIPLLRWAGKPFPRAYAGAIRLLEESAAKEGRAKLDLAKDPGCILAAGDQLFTDVLGAHWYNLPVAWLRPLSRNDFIGTKLLRLLEKCVSRYLDKKGILPEEDC</sequence>
<name>A0A1G6N6M3_9FIRM</name>
<dbReference type="InterPro" id="IPR027706">
    <property type="entry name" value="PGP_Pase"/>
</dbReference>
<dbReference type="Gene3D" id="3.40.50.1000">
    <property type="entry name" value="HAD superfamily/HAD-like"/>
    <property type="match status" value="1"/>
</dbReference>
<protein>
    <recommendedName>
        <fullName evidence="3">YqeG family HAD IIIA-type phosphatase</fullName>
    </recommendedName>
</protein>
<dbReference type="InterPro" id="IPR023214">
    <property type="entry name" value="HAD_sf"/>
</dbReference>
<reference evidence="2" key="1">
    <citation type="submission" date="2016-10" db="EMBL/GenBank/DDBJ databases">
        <authorList>
            <person name="Varghese N."/>
            <person name="Submissions S."/>
        </authorList>
    </citation>
    <scope>NUCLEOTIDE SEQUENCE [LARGE SCALE GENOMIC DNA]</scope>
    <source>
        <strain evidence="2">DSM 11005</strain>
    </source>
</reference>
<organism evidence="1 2">
    <name type="scientific">Succiniclasticum ruminis</name>
    <dbReference type="NCBI Taxonomy" id="40841"/>
    <lineage>
        <taxon>Bacteria</taxon>
        <taxon>Bacillati</taxon>
        <taxon>Bacillota</taxon>
        <taxon>Negativicutes</taxon>
        <taxon>Acidaminococcales</taxon>
        <taxon>Acidaminococcaceae</taxon>
        <taxon>Succiniclasticum</taxon>
    </lineage>
</organism>
<dbReference type="SUPFAM" id="SSF56784">
    <property type="entry name" value="HAD-like"/>
    <property type="match status" value="1"/>
</dbReference>
<evidence type="ECO:0008006" key="3">
    <source>
        <dbReference type="Google" id="ProtNLM"/>
    </source>
</evidence>
<dbReference type="InterPro" id="IPR036412">
    <property type="entry name" value="HAD-like_sf"/>
</dbReference>